<feature type="transmembrane region" description="Helical" evidence="2">
    <location>
        <begin position="108"/>
        <end position="132"/>
    </location>
</feature>
<keyword evidence="2" id="KW-0812">Transmembrane</keyword>
<feature type="region of interest" description="Disordered" evidence="1">
    <location>
        <begin position="391"/>
        <end position="424"/>
    </location>
</feature>
<proteinExistence type="predicted"/>
<feature type="transmembrane region" description="Helical" evidence="2">
    <location>
        <begin position="167"/>
        <end position="188"/>
    </location>
</feature>
<dbReference type="GO" id="GO:0009103">
    <property type="term" value="P:lipopolysaccharide biosynthetic process"/>
    <property type="evidence" value="ECO:0007669"/>
    <property type="project" value="TreeGrafter"/>
</dbReference>
<dbReference type="AlphaFoldDB" id="A0A160DVE0"/>
<evidence type="ECO:0000259" key="3">
    <source>
        <dbReference type="Pfam" id="PF01757"/>
    </source>
</evidence>
<dbReference type="Pfam" id="PF01757">
    <property type="entry name" value="Acyl_transf_3"/>
    <property type="match status" value="1"/>
</dbReference>
<dbReference type="STRING" id="1300342.I596_2304"/>
<feature type="transmembrane region" description="Helical" evidence="2">
    <location>
        <begin position="25"/>
        <end position="45"/>
    </location>
</feature>
<dbReference type="PATRIC" id="fig|1300342.3.peg.2247"/>
<evidence type="ECO:0000256" key="2">
    <source>
        <dbReference type="SAM" id="Phobius"/>
    </source>
</evidence>
<feature type="transmembrane region" description="Helical" evidence="2">
    <location>
        <begin position="222"/>
        <end position="243"/>
    </location>
</feature>
<dbReference type="PANTHER" id="PTHR23028">
    <property type="entry name" value="ACETYLTRANSFERASE"/>
    <property type="match status" value="1"/>
</dbReference>
<dbReference type="InterPro" id="IPR002656">
    <property type="entry name" value="Acyl_transf_3_dom"/>
</dbReference>
<keyword evidence="2" id="KW-0472">Membrane</keyword>
<evidence type="ECO:0000313" key="4">
    <source>
        <dbReference type="EMBL" id="ANB18314.1"/>
    </source>
</evidence>
<sequence>MTAQSERVAAALAAKDSRRLDGVDLLRGLSILLVVVHHLALRIPLRDGWLETVLPRRFLGTLMYNGYEGVFVFFVISGFLIAGNAIARWGSLARIDPGTFYALRAARILPSLVLVVAVLSVLHLAGVPFHVIDREGQSLGRAILAVAGLHLNWYEGRTGYLPGGWDVLWSLSIEEAFYLAFPVVCLLLRRQALLVAVLAVLALSLPWTRAALVGNEIWQEKAYLPGMAAIAAGVLAALAAARWPRVPRALMIALALLGSVGLAATLLFGYLLWPLLRDGTVLVLTLSTASLVLALSWEARTGGARPPRGLGWLRAMGRRSYEIYLTHMFVVFGVVAVFQATGAGTYWGFLWHLPTLLLAWALGELLACAWSDPLNTLLRARWRARNATGVPGPAATGEAAAGSGPSSNGIIAASPVPEPAGPRA</sequence>
<dbReference type="Proteomes" id="UP000076830">
    <property type="component" value="Chromosome"/>
</dbReference>
<evidence type="ECO:0000313" key="5">
    <source>
        <dbReference type="Proteomes" id="UP000076830"/>
    </source>
</evidence>
<feature type="transmembrane region" description="Helical" evidence="2">
    <location>
        <begin position="193"/>
        <end position="210"/>
    </location>
</feature>
<dbReference type="RefSeq" id="WP_067647581.1">
    <property type="nucleotide sequence ID" value="NZ_CP015249.1"/>
</dbReference>
<dbReference type="GO" id="GO:0016020">
    <property type="term" value="C:membrane"/>
    <property type="evidence" value="ECO:0007669"/>
    <property type="project" value="TreeGrafter"/>
</dbReference>
<protein>
    <submittedName>
        <fullName evidence="4">Acyltransferase 3</fullName>
    </submittedName>
</protein>
<dbReference type="KEGG" id="dko:I596_2304"/>
<dbReference type="InterPro" id="IPR050879">
    <property type="entry name" value="Acyltransferase_3"/>
</dbReference>
<feature type="transmembrane region" description="Helical" evidence="2">
    <location>
        <begin position="349"/>
        <end position="371"/>
    </location>
</feature>
<feature type="transmembrane region" description="Helical" evidence="2">
    <location>
        <begin position="321"/>
        <end position="343"/>
    </location>
</feature>
<feature type="domain" description="Acyltransferase 3" evidence="3">
    <location>
        <begin position="21"/>
        <end position="358"/>
    </location>
</feature>
<dbReference type="EMBL" id="CP015249">
    <property type="protein sequence ID" value="ANB18314.1"/>
    <property type="molecule type" value="Genomic_DNA"/>
</dbReference>
<organism evidence="4 5">
    <name type="scientific">Dokdonella koreensis DS-123</name>
    <dbReference type="NCBI Taxonomy" id="1300342"/>
    <lineage>
        <taxon>Bacteria</taxon>
        <taxon>Pseudomonadati</taxon>
        <taxon>Pseudomonadota</taxon>
        <taxon>Gammaproteobacteria</taxon>
        <taxon>Lysobacterales</taxon>
        <taxon>Rhodanobacteraceae</taxon>
        <taxon>Dokdonella</taxon>
    </lineage>
</organism>
<evidence type="ECO:0000256" key="1">
    <source>
        <dbReference type="SAM" id="MobiDB-lite"/>
    </source>
</evidence>
<keyword evidence="2" id="KW-1133">Transmembrane helix</keyword>
<feature type="transmembrane region" description="Helical" evidence="2">
    <location>
        <begin position="250"/>
        <end position="273"/>
    </location>
</feature>
<gene>
    <name evidence="4" type="ORF">I596_2304</name>
</gene>
<feature type="transmembrane region" description="Helical" evidence="2">
    <location>
        <begin position="65"/>
        <end position="87"/>
    </location>
</feature>
<dbReference type="GO" id="GO:0016747">
    <property type="term" value="F:acyltransferase activity, transferring groups other than amino-acyl groups"/>
    <property type="evidence" value="ECO:0007669"/>
    <property type="project" value="InterPro"/>
</dbReference>
<feature type="transmembrane region" description="Helical" evidence="2">
    <location>
        <begin position="279"/>
        <end position="300"/>
    </location>
</feature>
<dbReference type="PANTHER" id="PTHR23028:SF53">
    <property type="entry name" value="ACYL_TRANSF_3 DOMAIN-CONTAINING PROTEIN"/>
    <property type="match status" value="1"/>
</dbReference>
<feature type="compositionally biased region" description="Low complexity" evidence="1">
    <location>
        <begin position="391"/>
        <end position="414"/>
    </location>
</feature>
<reference evidence="4 5" key="1">
    <citation type="submission" date="2016-04" db="EMBL/GenBank/DDBJ databases">
        <title>Complete genome sequence of Dokdonella koreensis DS-123T.</title>
        <authorList>
            <person name="Kim J.F."/>
            <person name="Lee H."/>
            <person name="Kwak M.-J."/>
        </authorList>
    </citation>
    <scope>NUCLEOTIDE SEQUENCE [LARGE SCALE GENOMIC DNA]</scope>
    <source>
        <strain evidence="4 5">DS-123</strain>
    </source>
</reference>
<dbReference type="OrthoDB" id="9767863at2"/>
<name>A0A160DVE0_9GAMM</name>
<accession>A0A160DVE0</accession>
<keyword evidence="4" id="KW-0808">Transferase</keyword>
<keyword evidence="5" id="KW-1185">Reference proteome</keyword>
<keyword evidence="4" id="KW-0012">Acyltransferase</keyword>